<keyword evidence="1" id="KW-0812">Transmembrane</keyword>
<evidence type="ECO:0000313" key="3">
    <source>
        <dbReference type="EMBL" id="TYG80308.1"/>
    </source>
</evidence>
<keyword evidence="2" id="KW-0732">Signal</keyword>
<keyword evidence="1" id="KW-1133">Transmembrane helix</keyword>
<name>A0A5D2DGT6_GOSDA</name>
<protein>
    <submittedName>
        <fullName evidence="3">Uncharacterized protein</fullName>
    </submittedName>
</protein>
<sequence length="74" mass="7733">MGSLIKATVWSTCFAALIIAIAAQMDMPPGMVMPPGSVMPSAPTPNRSSHLVSPSLVLGFLAFMVSIFAVNQRA</sequence>
<evidence type="ECO:0000256" key="2">
    <source>
        <dbReference type="SAM" id="SignalP"/>
    </source>
</evidence>
<feature type="signal peptide" evidence="2">
    <location>
        <begin position="1"/>
        <end position="23"/>
    </location>
</feature>
<feature type="chain" id="PRO_5022749156" evidence="2">
    <location>
        <begin position="24"/>
        <end position="74"/>
    </location>
</feature>
<dbReference type="EMBL" id="CM017702">
    <property type="protein sequence ID" value="TYG80308.1"/>
    <property type="molecule type" value="Genomic_DNA"/>
</dbReference>
<keyword evidence="4" id="KW-1185">Reference proteome</keyword>
<dbReference type="AlphaFoldDB" id="A0A5D2DGT6"/>
<organism evidence="3 4">
    <name type="scientific">Gossypium darwinii</name>
    <name type="common">Darwin's cotton</name>
    <name type="synonym">Gossypium barbadense var. darwinii</name>
    <dbReference type="NCBI Taxonomy" id="34276"/>
    <lineage>
        <taxon>Eukaryota</taxon>
        <taxon>Viridiplantae</taxon>
        <taxon>Streptophyta</taxon>
        <taxon>Embryophyta</taxon>
        <taxon>Tracheophyta</taxon>
        <taxon>Spermatophyta</taxon>
        <taxon>Magnoliopsida</taxon>
        <taxon>eudicotyledons</taxon>
        <taxon>Gunneridae</taxon>
        <taxon>Pentapetalae</taxon>
        <taxon>rosids</taxon>
        <taxon>malvids</taxon>
        <taxon>Malvales</taxon>
        <taxon>Malvaceae</taxon>
        <taxon>Malvoideae</taxon>
        <taxon>Gossypium</taxon>
    </lineage>
</organism>
<keyword evidence="1" id="KW-0472">Membrane</keyword>
<dbReference type="Proteomes" id="UP000323506">
    <property type="component" value="Chromosome D02"/>
</dbReference>
<accession>A0A5D2DGT6</accession>
<reference evidence="3 4" key="1">
    <citation type="submission" date="2019-06" db="EMBL/GenBank/DDBJ databases">
        <title>WGS assembly of Gossypium darwinii.</title>
        <authorList>
            <person name="Chen Z.J."/>
            <person name="Sreedasyam A."/>
            <person name="Ando A."/>
            <person name="Song Q."/>
            <person name="De L."/>
            <person name="Hulse-Kemp A."/>
            <person name="Ding M."/>
            <person name="Ye W."/>
            <person name="Kirkbride R."/>
            <person name="Jenkins J."/>
            <person name="Plott C."/>
            <person name="Lovell J."/>
            <person name="Lin Y.-M."/>
            <person name="Vaughn R."/>
            <person name="Liu B."/>
            <person name="Li W."/>
            <person name="Simpson S."/>
            <person name="Scheffler B."/>
            <person name="Saski C."/>
            <person name="Grover C."/>
            <person name="Hu G."/>
            <person name="Conover J."/>
            <person name="Carlson J."/>
            <person name="Shu S."/>
            <person name="Boston L."/>
            <person name="Williams M."/>
            <person name="Peterson D."/>
            <person name="Mcgee K."/>
            <person name="Jones D."/>
            <person name="Wendel J."/>
            <person name="Stelly D."/>
            <person name="Grimwood J."/>
            <person name="Schmutz J."/>
        </authorList>
    </citation>
    <scope>NUCLEOTIDE SEQUENCE [LARGE SCALE GENOMIC DNA]</scope>
    <source>
        <strain evidence="3">1808015.09</strain>
    </source>
</reference>
<evidence type="ECO:0000256" key="1">
    <source>
        <dbReference type="SAM" id="Phobius"/>
    </source>
</evidence>
<proteinExistence type="predicted"/>
<gene>
    <name evidence="3" type="ORF">ES288_D02G206200v1</name>
</gene>
<evidence type="ECO:0000313" key="4">
    <source>
        <dbReference type="Proteomes" id="UP000323506"/>
    </source>
</evidence>
<feature type="transmembrane region" description="Helical" evidence="1">
    <location>
        <begin position="51"/>
        <end position="70"/>
    </location>
</feature>